<name>A0A3E1EZV1_9FLAO</name>
<organism evidence="2 3">
    <name type="scientific">Brumimicrobium aurantiacum</name>
    <dbReference type="NCBI Taxonomy" id="1737063"/>
    <lineage>
        <taxon>Bacteria</taxon>
        <taxon>Pseudomonadati</taxon>
        <taxon>Bacteroidota</taxon>
        <taxon>Flavobacteriia</taxon>
        <taxon>Flavobacteriales</taxon>
        <taxon>Crocinitomicaceae</taxon>
        <taxon>Brumimicrobium</taxon>
    </lineage>
</organism>
<evidence type="ECO:0008006" key="4">
    <source>
        <dbReference type="Google" id="ProtNLM"/>
    </source>
</evidence>
<keyword evidence="1" id="KW-0812">Transmembrane</keyword>
<proteinExistence type="predicted"/>
<evidence type="ECO:0000313" key="2">
    <source>
        <dbReference type="EMBL" id="RFC55084.1"/>
    </source>
</evidence>
<sequence>MMKNRILKNWSIIRVVYVILGTMILVQTAMNREWLGVLIGAYFVIMGLFSIGCASGNCAIDSSKNPVQTNKNN</sequence>
<keyword evidence="1" id="KW-0472">Membrane</keyword>
<gene>
    <name evidence="2" type="ORF">DXU93_04490</name>
</gene>
<protein>
    <recommendedName>
        <fullName evidence="4">DUF2892 domain-containing protein</fullName>
    </recommendedName>
</protein>
<comment type="caution">
    <text evidence="2">The sequence shown here is derived from an EMBL/GenBank/DDBJ whole genome shotgun (WGS) entry which is preliminary data.</text>
</comment>
<keyword evidence="1" id="KW-1133">Transmembrane helix</keyword>
<reference evidence="2 3" key="1">
    <citation type="submission" date="2018-08" db="EMBL/GenBank/DDBJ databases">
        <title>The draft genome squence of Brumimicrobium sp. N62.</title>
        <authorList>
            <person name="Du Z.-J."/>
            <person name="Luo H.-R."/>
        </authorList>
    </citation>
    <scope>NUCLEOTIDE SEQUENCE [LARGE SCALE GENOMIC DNA]</scope>
    <source>
        <strain evidence="2 3">N62</strain>
    </source>
</reference>
<accession>A0A3E1EZV1</accession>
<feature type="transmembrane region" description="Helical" evidence="1">
    <location>
        <begin position="12"/>
        <end position="30"/>
    </location>
</feature>
<dbReference type="EMBL" id="QURB01000002">
    <property type="protein sequence ID" value="RFC55084.1"/>
    <property type="molecule type" value="Genomic_DNA"/>
</dbReference>
<evidence type="ECO:0000256" key="1">
    <source>
        <dbReference type="SAM" id="Phobius"/>
    </source>
</evidence>
<dbReference type="AlphaFoldDB" id="A0A3E1EZV1"/>
<feature type="transmembrane region" description="Helical" evidence="1">
    <location>
        <begin position="36"/>
        <end position="60"/>
    </location>
</feature>
<dbReference type="Proteomes" id="UP000257127">
    <property type="component" value="Unassembled WGS sequence"/>
</dbReference>
<evidence type="ECO:0000313" key="3">
    <source>
        <dbReference type="Proteomes" id="UP000257127"/>
    </source>
</evidence>
<keyword evidence="3" id="KW-1185">Reference proteome</keyword>